<evidence type="ECO:0000313" key="3">
    <source>
        <dbReference type="EMBL" id="ADR21253.1"/>
    </source>
</evidence>
<evidence type="ECO:0000259" key="2">
    <source>
        <dbReference type="Pfam" id="PF08327"/>
    </source>
</evidence>
<dbReference type="EMBL" id="CP002349">
    <property type="protein sequence ID" value="ADR21253.1"/>
    <property type="molecule type" value="Genomic_DNA"/>
</dbReference>
<dbReference type="SUPFAM" id="SSF55961">
    <property type="entry name" value="Bet v1-like"/>
    <property type="match status" value="1"/>
</dbReference>
<sequence length="164" mass="19032">MKNWNTFSMRIVIDHAVKTVYECWATQDQIEKWFLEEASYYQGSEKRKPEELVQKGDRFNWKWNNWNFTEKGEVLEANGKDFISFTFGSGGKVNVKLTEINGMTEVTLTQSDIPNDEKSKMEIYVGCSTGWTFWLTNLKAFLEHGITLHATGLKQEETKDLVNS</sequence>
<name>E4TLD2_MARTH</name>
<dbReference type="STRING" id="643867.Ftrac_1262"/>
<organism evidence="3 4">
    <name type="scientific">Marivirga tractuosa (strain ATCC 23168 / DSM 4126 / NBRC 15989 / NCIMB 1408 / VKM B-1430 / H-43)</name>
    <name type="common">Microscilla tractuosa</name>
    <name type="synonym">Flexibacter tractuosus</name>
    <dbReference type="NCBI Taxonomy" id="643867"/>
    <lineage>
        <taxon>Bacteria</taxon>
        <taxon>Pseudomonadati</taxon>
        <taxon>Bacteroidota</taxon>
        <taxon>Cytophagia</taxon>
        <taxon>Cytophagales</taxon>
        <taxon>Marivirgaceae</taxon>
        <taxon>Marivirga</taxon>
    </lineage>
</organism>
<dbReference type="OrthoDB" id="9800631at2"/>
<accession>E4TLD2</accession>
<dbReference type="InterPro" id="IPR013538">
    <property type="entry name" value="ASHA1/2-like_C"/>
</dbReference>
<protein>
    <submittedName>
        <fullName evidence="3">Activator of Hsp90 ATPase 1 family protein</fullName>
    </submittedName>
</protein>
<dbReference type="InterPro" id="IPR023393">
    <property type="entry name" value="START-like_dom_sf"/>
</dbReference>
<dbReference type="Gene3D" id="3.30.530.20">
    <property type="match status" value="1"/>
</dbReference>
<keyword evidence="4" id="KW-1185">Reference proteome</keyword>
<gene>
    <name evidence="3" type="ordered locus">Ftrac_1262</name>
</gene>
<dbReference type="Pfam" id="PF08327">
    <property type="entry name" value="AHSA1"/>
    <property type="match status" value="1"/>
</dbReference>
<evidence type="ECO:0000313" key="4">
    <source>
        <dbReference type="Proteomes" id="UP000008720"/>
    </source>
</evidence>
<dbReference type="eggNOG" id="COG3832">
    <property type="taxonomic scope" value="Bacteria"/>
</dbReference>
<proteinExistence type="inferred from homology"/>
<dbReference type="CDD" id="cd07814">
    <property type="entry name" value="SRPBCC_CalC_Aha1-like"/>
    <property type="match status" value="1"/>
</dbReference>
<evidence type="ECO:0000256" key="1">
    <source>
        <dbReference type="ARBA" id="ARBA00006817"/>
    </source>
</evidence>
<comment type="similarity">
    <text evidence="1">Belongs to the AHA1 family.</text>
</comment>
<dbReference type="Proteomes" id="UP000008720">
    <property type="component" value="Chromosome"/>
</dbReference>
<reference evidence="3 4" key="1">
    <citation type="journal article" date="2011" name="Stand. Genomic Sci.">
        <title>Complete genome sequence of Marivirga tractuosa type strain (H-43).</title>
        <authorList>
            <person name="Pagani I."/>
            <person name="Chertkov O."/>
            <person name="Lapidus A."/>
            <person name="Lucas S."/>
            <person name="Del Rio T.G."/>
            <person name="Tice H."/>
            <person name="Copeland A."/>
            <person name="Cheng J.F."/>
            <person name="Nolan M."/>
            <person name="Saunders E."/>
            <person name="Pitluck S."/>
            <person name="Held B."/>
            <person name="Goodwin L."/>
            <person name="Liolios K."/>
            <person name="Ovchinikova G."/>
            <person name="Ivanova N."/>
            <person name="Mavromatis K."/>
            <person name="Pati A."/>
            <person name="Chen A."/>
            <person name="Palaniappan K."/>
            <person name="Land M."/>
            <person name="Hauser L."/>
            <person name="Jeffries C.D."/>
            <person name="Detter J.C."/>
            <person name="Han C."/>
            <person name="Tapia R."/>
            <person name="Ngatchou-Djao O.D."/>
            <person name="Rohde M."/>
            <person name="Goker M."/>
            <person name="Spring S."/>
            <person name="Sikorski J."/>
            <person name="Woyke T."/>
            <person name="Bristow J."/>
            <person name="Eisen J.A."/>
            <person name="Markowitz V."/>
            <person name="Hugenholtz P."/>
            <person name="Klenk H.P."/>
            <person name="Kyrpides N.C."/>
        </authorList>
    </citation>
    <scope>NUCLEOTIDE SEQUENCE [LARGE SCALE GENOMIC DNA]</scope>
    <source>
        <strain evidence="4">ATCC 23168 / DSM 4126 / NBRC 15989 / NCIMB 1408 / VKM B-1430 / H-43</strain>
    </source>
</reference>
<dbReference type="HOGENOM" id="CLU_1616573_0_0_10"/>
<dbReference type="AlphaFoldDB" id="E4TLD2"/>
<dbReference type="KEGG" id="mtt:Ftrac_1262"/>
<dbReference type="RefSeq" id="WP_013453402.1">
    <property type="nucleotide sequence ID" value="NC_014759.1"/>
</dbReference>
<feature type="domain" description="Activator of Hsp90 ATPase homologue 1/2-like C-terminal" evidence="2">
    <location>
        <begin position="16"/>
        <end position="143"/>
    </location>
</feature>